<feature type="chain" id="PRO_5027058652" description="Big-1 domain-containing protein" evidence="1">
    <location>
        <begin position="27"/>
        <end position="775"/>
    </location>
</feature>
<organism evidence="2 3">
    <name type="scientific">Aliivibrio fischeri</name>
    <name type="common">Vibrio fischeri</name>
    <dbReference type="NCBI Taxonomy" id="668"/>
    <lineage>
        <taxon>Bacteria</taxon>
        <taxon>Pseudomonadati</taxon>
        <taxon>Pseudomonadota</taxon>
        <taxon>Gammaproteobacteria</taxon>
        <taxon>Vibrionales</taxon>
        <taxon>Vibrionaceae</taxon>
        <taxon>Aliivibrio</taxon>
    </lineage>
</organism>
<dbReference type="AlphaFoldDB" id="A0A6N3YX14"/>
<dbReference type="Proteomes" id="UP000435323">
    <property type="component" value="Unassembled WGS sequence"/>
</dbReference>
<evidence type="ECO:0000256" key="1">
    <source>
        <dbReference type="SAM" id="SignalP"/>
    </source>
</evidence>
<evidence type="ECO:0000313" key="3">
    <source>
        <dbReference type="Proteomes" id="UP000435323"/>
    </source>
</evidence>
<evidence type="ECO:0008006" key="4">
    <source>
        <dbReference type="Google" id="ProtNLM"/>
    </source>
</evidence>
<sequence>MRNMILKFNQTYKWLFLPLLSVLLSACNTDINDNKSSNKQSQDQKITLSADNAVDGITNGLKSYVSLEDKIHATSSLGDNMISEVVLLSEQQACRDIDVYASGYSINSADYIGTCIYQYSVKNTVDPTARAVAYSTVVVQEDEVGSIDKFELISETAEASVTLVINIADQLVDQIPDGYTLSETITNLGVGNASLDIGSQTITFISDQPGYSQIIYSYENDTQVKIGSINIAVSSELNTAPVAPNIDYSADINNETVNINTDVIIDVGSYISDPDDEPLQLVYVDSWYASVTPVDLSDENNTAFIFNTDRAGEHFVTYAISDHNGGYDIGQVRIEVYDPNSVASWGNIQQGLKIYYGPLTYAEANSQGISVTSSIFDNNSMIATFNYSSAVDSCKSIGRLPTKDELNALLNSNPNGSYSWPIGLPYWTSSDNEVIDLNNGNTLLPARPEGYYVSCINEGGFVIDTANSSIIDIVANDGINESGIATVITKLSFNGKPISGEEVRASVTNDVNASLDSSSVITNDDGIAAFKLTDLKAEDILFTVDYEGEQRTVNIVFVADKSTAKINSSATVNNQPAVGGSNTVTAVLTDENGNPISGEVINFNEVISDYANVSLVPITANTDLNGKQKVSVNWTGDIGMPSLSANIESKYKNQTDVTTVSFNGSPSLFFQLLIDNAKYGQANWAQVTLTYSDGSPIKNAVVSIEAASSMSVNGELRAPDEPGGYFSTHEVVTDNTGKVMLELILYNTGNFQSTSTRITARYLDQSKFVTGHWTR</sequence>
<accession>A0A6N3YX14</accession>
<dbReference type="SUPFAM" id="SSF49373">
    <property type="entry name" value="Invasin/intimin cell-adhesion fragments"/>
    <property type="match status" value="2"/>
</dbReference>
<reference evidence="2 3" key="1">
    <citation type="submission" date="2019-11" db="EMBL/GenBank/DDBJ databases">
        <title>Using colonization assays and comparative genomics to discover symbiosis behaviors and factors in Vibrio fischeri.</title>
        <authorList>
            <person name="Bongrand C."/>
            <person name="Moriano-Gutierrez S."/>
            <person name="Arevalo P."/>
            <person name="Mcfall-Ngai M."/>
            <person name="Visick K."/>
            <person name="Polz M.F."/>
            <person name="Ruby E.G."/>
        </authorList>
    </citation>
    <scope>NUCLEOTIDE SEQUENCE [LARGE SCALE GENOMIC DNA]</scope>
    <source>
        <strain evidence="3">emors.3.2</strain>
    </source>
</reference>
<name>A0A6N3YX14_ALIFS</name>
<dbReference type="RefSeq" id="WP_155657331.1">
    <property type="nucleotide sequence ID" value="NZ_WOBB01000011.1"/>
</dbReference>
<dbReference type="InterPro" id="IPR008964">
    <property type="entry name" value="Invasin/intimin_cell_adhesion"/>
</dbReference>
<comment type="caution">
    <text evidence="2">The sequence shown here is derived from an EMBL/GenBank/DDBJ whole genome shotgun (WGS) entry which is preliminary data.</text>
</comment>
<feature type="signal peptide" evidence="1">
    <location>
        <begin position="1"/>
        <end position="26"/>
    </location>
</feature>
<protein>
    <recommendedName>
        <fullName evidence="4">Big-1 domain-containing protein</fullName>
    </recommendedName>
</protein>
<keyword evidence="1" id="KW-0732">Signal</keyword>
<gene>
    <name evidence="2" type="ORF">GNP77_01720</name>
</gene>
<dbReference type="EMBL" id="WOBO01000004">
    <property type="protein sequence ID" value="MUK44087.1"/>
    <property type="molecule type" value="Genomic_DNA"/>
</dbReference>
<dbReference type="InterPro" id="IPR013783">
    <property type="entry name" value="Ig-like_fold"/>
</dbReference>
<proteinExistence type="predicted"/>
<dbReference type="Gene3D" id="2.60.40.10">
    <property type="entry name" value="Immunoglobulins"/>
    <property type="match status" value="2"/>
</dbReference>
<dbReference type="PROSITE" id="PS51257">
    <property type="entry name" value="PROKAR_LIPOPROTEIN"/>
    <property type="match status" value="1"/>
</dbReference>
<evidence type="ECO:0000313" key="2">
    <source>
        <dbReference type="EMBL" id="MUK44087.1"/>
    </source>
</evidence>